<dbReference type="CDD" id="cd02440">
    <property type="entry name" value="AdoMet_MTases"/>
    <property type="match status" value="1"/>
</dbReference>
<dbReference type="OrthoDB" id="5450760at2"/>
<sequence>MGVFVDTVIPLSAPLDELLGAAKSRYDVHFEPVTVGGDTLQLLQIDDVAALIDRQLARAGDGPVELPYWATIWPAAMLLAHSLRHLGAPQGRTVLEVGCGIGLVGLFAAKQGYTCLLTDIHPDALLFTQINILQNGLSDRASVAKADFTADRLGRRFDVVIGAEVLYLQDTYRSLLKFFLAHIALKKDAALLLSKDFTRKATRFMALADEEFTISERVVGYKETAPESGEPERKLCQIYRMTPKKIA</sequence>
<dbReference type="GO" id="GO:0032259">
    <property type="term" value="P:methylation"/>
    <property type="evidence" value="ECO:0007669"/>
    <property type="project" value="UniProtKB-KW"/>
</dbReference>
<dbReference type="AlphaFoldDB" id="A0A7C9MX78"/>
<dbReference type="Gene3D" id="3.40.50.150">
    <property type="entry name" value="Vaccinia Virus protein VP39"/>
    <property type="match status" value="1"/>
</dbReference>
<proteinExistence type="predicted"/>
<dbReference type="InterPro" id="IPR029063">
    <property type="entry name" value="SAM-dependent_MTases_sf"/>
</dbReference>
<dbReference type="PANTHER" id="PTHR14614">
    <property type="entry name" value="HEPATOCELLULAR CARCINOMA-ASSOCIATED ANTIGEN"/>
    <property type="match status" value="1"/>
</dbReference>
<evidence type="ECO:0000313" key="1">
    <source>
        <dbReference type="EMBL" id="MYL85094.1"/>
    </source>
</evidence>
<protein>
    <submittedName>
        <fullName evidence="1">Methyltransferase</fullName>
    </submittedName>
</protein>
<dbReference type="Proteomes" id="UP000482487">
    <property type="component" value="Unassembled WGS sequence"/>
</dbReference>
<name>A0A7C9MX78_9BACT</name>
<reference evidence="1 2" key="1">
    <citation type="submission" date="2020-01" db="EMBL/GenBank/DDBJ databases">
        <title>Genome sequence of Desulfovibrio aerotolerans DSM 16695(T).</title>
        <authorList>
            <person name="Karnachuk O."/>
            <person name="Avakyan M."/>
            <person name="Mardanov A."/>
            <person name="Kadnikov V."/>
            <person name="Ravin N."/>
        </authorList>
    </citation>
    <scope>NUCLEOTIDE SEQUENCE [LARGE SCALE GENOMIC DNA]</scope>
    <source>
        <strain evidence="1 2">DSM 16695</strain>
    </source>
</reference>
<evidence type="ECO:0000313" key="2">
    <source>
        <dbReference type="Proteomes" id="UP000482487"/>
    </source>
</evidence>
<comment type="caution">
    <text evidence="1">The sequence shown here is derived from an EMBL/GenBank/DDBJ whole genome shotgun (WGS) entry which is preliminary data.</text>
</comment>
<dbReference type="EMBL" id="WVUD01000055">
    <property type="protein sequence ID" value="MYL85094.1"/>
    <property type="molecule type" value="Genomic_DNA"/>
</dbReference>
<dbReference type="Pfam" id="PF10294">
    <property type="entry name" value="Methyltransf_16"/>
    <property type="match status" value="1"/>
</dbReference>
<keyword evidence="1" id="KW-0489">Methyltransferase</keyword>
<dbReference type="SUPFAM" id="SSF53335">
    <property type="entry name" value="S-adenosyl-L-methionine-dependent methyltransferases"/>
    <property type="match status" value="1"/>
</dbReference>
<keyword evidence="1" id="KW-0808">Transferase</keyword>
<dbReference type="InterPro" id="IPR019410">
    <property type="entry name" value="Methyltransf_16"/>
</dbReference>
<accession>A0A7C9MX78</accession>
<gene>
    <name evidence="1" type="ORF">GTA51_18450</name>
</gene>
<organism evidence="1 2">
    <name type="scientific">Solidesulfovibrio aerotolerans</name>
    <dbReference type="NCBI Taxonomy" id="295255"/>
    <lineage>
        <taxon>Bacteria</taxon>
        <taxon>Pseudomonadati</taxon>
        <taxon>Thermodesulfobacteriota</taxon>
        <taxon>Desulfovibrionia</taxon>
        <taxon>Desulfovibrionales</taxon>
        <taxon>Desulfovibrionaceae</taxon>
        <taxon>Solidesulfovibrio</taxon>
    </lineage>
</organism>
<dbReference type="GO" id="GO:0008168">
    <property type="term" value="F:methyltransferase activity"/>
    <property type="evidence" value="ECO:0007669"/>
    <property type="project" value="UniProtKB-KW"/>
</dbReference>
<keyword evidence="2" id="KW-1185">Reference proteome</keyword>